<dbReference type="RefSeq" id="WP_213671058.1">
    <property type="nucleotide sequence ID" value="NZ_JAHCDA010000003.1"/>
</dbReference>
<sequence length="415" mass="43814">MSGALLVGRTALLAKLETSFDVPANPTGALDALLIDNCIYDPDFKTLERKFHKPSLSPNPIRVGRKLGKVKFDVEVAGNGLVGASPPRWARLLKGCGMLETLRAAPSSSPVLPVGMPSSPRVSWATSGTLVPTAPVVYIIKVATGGSSGTAKFDITAADPDLDAPQTAVAATSGTAVDVGTKGLKCTPTWTGSLVEGQAWVVALMPAGVTYTPRSSDFESLTLGVYYDGGQHMITGSFGTMTMKANAGEDAKMSFEFTGRHVDYQDAPLPTTIFEDQPLPPIFENAKLNLAGMQPVADAFTFDAGVGLAERSSVNADDGFLGMRIVSRAPRMGLTPEAQTVAEGNLWELAEQGMIAPFSTRIGNSLGNCVHFWTPGAQVTGMPYRDKNGIRNHEMALALSSLTGAGDDEYFIHIC</sequence>
<evidence type="ECO:0000313" key="1">
    <source>
        <dbReference type="EMBL" id="MBS7812350.1"/>
    </source>
</evidence>
<protein>
    <submittedName>
        <fullName evidence="1">Uncharacterized protein</fullName>
    </submittedName>
</protein>
<dbReference type="Proteomes" id="UP000766336">
    <property type="component" value="Unassembled WGS sequence"/>
</dbReference>
<reference evidence="1 2" key="1">
    <citation type="submission" date="2021-05" db="EMBL/GenBank/DDBJ databases">
        <title>Roseococcus sp. XZZS9, whole genome shotgun sequencing project.</title>
        <authorList>
            <person name="Zhao G."/>
            <person name="Shen L."/>
        </authorList>
    </citation>
    <scope>NUCLEOTIDE SEQUENCE [LARGE SCALE GENOMIC DNA]</scope>
    <source>
        <strain evidence="1 2">XZZS9</strain>
    </source>
</reference>
<keyword evidence="2" id="KW-1185">Reference proteome</keyword>
<proteinExistence type="predicted"/>
<organism evidence="1 2">
    <name type="scientific">Roseococcus pinisoli</name>
    <dbReference type="NCBI Taxonomy" id="2835040"/>
    <lineage>
        <taxon>Bacteria</taxon>
        <taxon>Pseudomonadati</taxon>
        <taxon>Pseudomonadota</taxon>
        <taxon>Alphaproteobacteria</taxon>
        <taxon>Acetobacterales</taxon>
        <taxon>Roseomonadaceae</taxon>
        <taxon>Roseococcus</taxon>
    </lineage>
</organism>
<gene>
    <name evidence="1" type="ORF">KHU32_15475</name>
</gene>
<evidence type="ECO:0000313" key="2">
    <source>
        <dbReference type="Proteomes" id="UP000766336"/>
    </source>
</evidence>
<comment type="caution">
    <text evidence="1">The sequence shown here is derived from an EMBL/GenBank/DDBJ whole genome shotgun (WGS) entry which is preliminary data.</text>
</comment>
<name>A0ABS5QF74_9PROT</name>
<accession>A0ABS5QF74</accession>
<dbReference type="EMBL" id="JAHCDA010000003">
    <property type="protein sequence ID" value="MBS7812350.1"/>
    <property type="molecule type" value="Genomic_DNA"/>
</dbReference>